<feature type="transmembrane region" description="Helical" evidence="7">
    <location>
        <begin position="199"/>
        <end position="217"/>
    </location>
</feature>
<dbReference type="InterPro" id="IPR007755">
    <property type="entry name" value="Poxvirus_A11"/>
</dbReference>
<sequence>MTTIPVTDIANEYTITIFSEDGYPSNKNYEITSGQLSILKAVNERLLSASIREEEEDVADAVSAADGYVPDASGVIISEVETAIDTEALSFSVPTIQTPSLSAVYDKEKRIRLLEDEVVELRKQKLAKSSDKLTNFTNILFNKHPTRAGSVNKRVVIVNYAAMNQVPLGMEDLEECSDEEIDSMYVAIKHYHEVHKKKIVVTNFIIILIGILEQVLLKLGFDDIKGLSAEVTSDLVDVEIGDDCEQIATRLGISNNPVLNIALFIAKIFIRRIRIL</sequence>
<reference evidence="8" key="1">
    <citation type="journal article" date="2017" name="Virus Res.">
        <title>Complete genomic characterisation of two novel poxviruses (WKPV and EKPV) from western and eastern grey kangaroos.</title>
        <authorList>
            <person name="Bennett M."/>
            <person name="Tu S.L."/>
            <person name="Upton C."/>
            <person name="McArtor C."/>
            <person name="Gillett A."/>
            <person name="Laird T."/>
            <person name="O'Dea M."/>
        </authorList>
    </citation>
    <scope>NUCLEOTIDE SEQUENCE [LARGE SCALE GENOMIC DNA]</scope>
    <source>
        <strain evidence="8">Western Australia</strain>
    </source>
</reference>
<organism evidence="8">
    <name type="scientific">Western grey kangaroopox virus</name>
    <dbReference type="NCBI Taxonomy" id="1566307"/>
    <lineage>
        <taxon>Viruses</taxon>
        <taxon>Varidnaviria</taxon>
        <taxon>Bamfordvirae</taxon>
        <taxon>Nucleocytoviricota</taxon>
        <taxon>Pokkesviricetes</taxon>
        <taxon>Chitovirales</taxon>
        <taxon>Poxviridae</taxon>
        <taxon>Chordopoxvirinae</taxon>
        <taxon>Macropopoxvirus</taxon>
        <taxon>Macropopoxvirus mfuliginosuspox</taxon>
        <taxon>Western kangaroopox virus</taxon>
    </lineage>
</organism>
<evidence type="ECO:0000256" key="2">
    <source>
        <dbReference type="ARBA" id="ARBA00004192"/>
    </source>
</evidence>
<evidence type="ECO:0000313" key="8">
    <source>
        <dbReference type="EMBL" id="ATI21047.1"/>
    </source>
</evidence>
<dbReference type="EMBL" id="MF467280">
    <property type="protein sequence ID" value="ATI21047.1"/>
    <property type="molecule type" value="Genomic_DNA"/>
</dbReference>
<comment type="subcellular location">
    <subcellularLocation>
        <location evidence="2">Host cytoplasm</location>
    </subcellularLocation>
</comment>
<keyword evidence="5" id="KW-0175">Coiled coil</keyword>
<evidence type="ECO:0000313" key="9">
    <source>
        <dbReference type="Proteomes" id="UP000318778"/>
    </source>
</evidence>
<dbReference type="GO" id="GO:0030430">
    <property type="term" value="C:host cell cytoplasm"/>
    <property type="evidence" value="ECO:0007669"/>
    <property type="project" value="UniProtKB-SubCell"/>
</dbReference>
<keyword evidence="4" id="KW-0426">Late protein</keyword>
<keyword evidence="7" id="KW-1133">Transmembrane helix</keyword>
<evidence type="ECO:0000256" key="4">
    <source>
        <dbReference type="ARBA" id="ARBA00022921"/>
    </source>
</evidence>
<accession>A0A2C9DSR4</accession>
<evidence type="ECO:0000256" key="6">
    <source>
        <dbReference type="ARBA" id="ARBA00023200"/>
    </source>
</evidence>
<evidence type="ECO:0000256" key="5">
    <source>
        <dbReference type="ARBA" id="ARBA00023054"/>
    </source>
</evidence>
<comment type="function">
    <text evidence="1">Required for viral crescent formation early during virus morphogenesis.</text>
</comment>
<dbReference type="Pfam" id="PF05061">
    <property type="entry name" value="Pox_A11"/>
    <property type="match status" value="2"/>
</dbReference>
<keyword evidence="9" id="KW-1185">Reference proteome</keyword>
<keyword evidence="3" id="KW-0597">Phosphoprotein</keyword>
<keyword evidence="7" id="KW-0472">Membrane</keyword>
<name>A0A2C9DSR4_9POXV</name>
<evidence type="ECO:0000256" key="1">
    <source>
        <dbReference type="ARBA" id="ARBA00002871"/>
    </source>
</evidence>
<keyword evidence="6" id="KW-1035">Host cytoplasm</keyword>
<dbReference type="Proteomes" id="UP000318778">
    <property type="component" value="Segment"/>
</dbReference>
<protein>
    <submittedName>
        <fullName evidence="8">Viral membrane formation</fullName>
    </submittedName>
</protein>
<keyword evidence="7" id="KW-0812">Transmembrane</keyword>
<evidence type="ECO:0000256" key="7">
    <source>
        <dbReference type="SAM" id="Phobius"/>
    </source>
</evidence>
<evidence type="ECO:0000256" key="3">
    <source>
        <dbReference type="ARBA" id="ARBA00022553"/>
    </source>
</evidence>
<proteinExistence type="predicted"/>